<feature type="region of interest" description="Disordered" evidence="1">
    <location>
        <begin position="510"/>
        <end position="531"/>
    </location>
</feature>
<protein>
    <submittedName>
        <fullName evidence="2">Virion structural protein</fullName>
    </submittedName>
</protein>
<dbReference type="InterPro" id="IPR008160">
    <property type="entry name" value="Collagen"/>
</dbReference>
<dbReference type="PANTHER" id="PTHR24023:SF1095">
    <property type="entry name" value="EGF-LIKE DOMAIN-CONTAINING PROTEIN"/>
    <property type="match status" value="1"/>
</dbReference>
<dbReference type="GO" id="GO:0030198">
    <property type="term" value="P:extracellular matrix organization"/>
    <property type="evidence" value="ECO:0007669"/>
    <property type="project" value="TreeGrafter"/>
</dbReference>
<sequence>MAQYEDKVVEVLVTVPDPSTSTSGGSGAPFTGIETQDTVSTTLIGDGTQSSPLQANVNVSHRTGNRLQVVSGSSEQGLYVASSDTKVSAKDGNTVTYISAQDAANAGNPTLEGVYSDPVNVSTTSPKKTLEIKADPTGKAKTQVDVIISPDTANALKIGTDGLTVPVSVAQDNTLEIRQGALYVRPQETKISTDPDNKVEERSDGIFVGTVKGDKGDTGATGATGPAGPEGPIGPQGPEGPQGPQGEKGDTGDTGAVGATGPAGAQGARGPEGPKGPAGIGINVIDQLDDVSQLPSVAEMELGDTYVIGQNFWTVVSESNVKQWRNIGNFAGPEGLSAYEVAENAGFVGTVDEWLESLKGADGIGLQILGAFPDPSFLPMEGNNPGDGYIIQDMMYVWTGDTDKWQTVGQIGPEGKSAYQVWLDNGHTGSQVDFLNSLIGPQGPKGDKGDKGDTGTDGKNANAVNILGKVADEASLPAGADAGDAYLIGANVWVSTGNDNWEDLGAFQGPVGDTGATGPAGPKGDTGAQGPTGKDNYALAVENGFVGSLNEYLASLKGAKGDTGPTGPRGNTGLKGDKGDTGEGLAILGTKDSEADLPADPVTGDAWLIGDDLYIFDGTEWKNGGPVRGPKGDTGATGPAGAKGDQGDAGPAGAKGDTGDQGPIGPEGPQGTGLSPKGTVATVADLPTSDNTKGDFWSVEEDGNGYAWDGLQWVNTGLTRGETGPAGPTGPQGPKGDKGDPGDPGADGTNGAGVIPKGTVTSEATLPPTGNAVGDYYVTEDTGTGFSWNGTAWVNMGVVRGPQGPQGIQGETGEQGPQGVKGDTGPTGEQGPQGDMGPGVEIIGKLDSSSELPPTGTLGQGYLIDGDFWGWTGSTYENLGRIQGPVGPTGPTGDAGPQGPQGVKGDKGDQGSLWIVFARDPGPADGRVGDNFLNSSTLEFFRKTSATVWGSLGHMGGGNVYDAPKDGKQYTRIDGDWTALSVLEAPTDSGYYVRVNGAWQKLDRYDLRVMSATGELDASVSNVFTVDGTTSKAITISNLPAGRAMTVVVKFLGKGGFMTWPSPMAWSNDTQPALGTTRTILTFFWDGTDLTGVQAMTID</sequence>
<feature type="region of interest" description="Disordered" evidence="1">
    <location>
        <begin position="716"/>
        <end position="770"/>
    </location>
</feature>
<dbReference type="OrthoDB" id="628at10239"/>
<dbReference type="GO" id="GO:0030020">
    <property type="term" value="F:extracellular matrix structural constituent conferring tensile strength"/>
    <property type="evidence" value="ECO:0007669"/>
    <property type="project" value="TreeGrafter"/>
</dbReference>
<feature type="compositionally biased region" description="Low complexity" evidence="1">
    <location>
        <begin position="743"/>
        <end position="753"/>
    </location>
</feature>
<organism evidence="2 3">
    <name type="scientific">Pectobacterium phage phiTE</name>
    <dbReference type="NCBI Taxonomy" id="1116482"/>
    <lineage>
        <taxon>Viruses</taxon>
        <taxon>Duplodnaviria</taxon>
        <taxon>Heunggongvirae</taxon>
        <taxon>Uroviricota</taxon>
        <taxon>Caudoviricetes</taxon>
        <taxon>Vequintavirinae</taxon>
        <taxon>Certrevirus</taxon>
        <taxon>Certrevirus phiTE</taxon>
    </lineage>
</organism>
<feature type="region of interest" description="Disordered" evidence="1">
    <location>
        <begin position="438"/>
        <end position="458"/>
    </location>
</feature>
<evidence type="ECO:0000313" key="2">
    <source>
        <dbReference type="EMBL" id="AEZ66381.1"/>
    </source>
</evidence>
<dbReference type="GO" id="GO:0031012">
    <property type="term" value="C:extracellular matrix"/>
    <property type="evidence" value="ECO:0007669"/>
    <property type="project" value="TreeGrafter"/>
</dbReference>
<dbReference type="Gene3D" id="6.20.230.10">
    <property type="match status" value="1"/>
</dbReference>
<dbReference type="Gene3D" id="1.20.5.320">
    <property type="entry name" value="6-Phosphogluconate Dehydrogenase, domain 3"/>
    <property type="match status" value="2"/>
</dbReference>
<dbReference type="GeneID" id="14515410"/>
<accession>K9L549</accession>
<feature type="region of interest" description="Disordered" evidence="1">
    <location>
        <begin position="621"/>
        <end position="697"/>
    </location>
</feature>
<dbReference type="Proteomes" id="UP000010999">
    <property type="component" value="Segment"/>
</dbReference>
<feature type="region of interest" description="Disordered" evidence="1">
    <location>
        <begin position="800"/>
        <end position="858"/>
    </location>
</feature>
<feature type="compositionally biased region" description="Basic and acidic residues" evidence="1">
    <location>
        <begin position="445"/>
        <end position="456"/>
    </location>
</feature>
<dbReference type="EMBL" id="JQ015307">
    <property type="protein sequence ID" value="AEZ66381.1"/>
    <property type="molecule type" value="Genomic_DNA"/>
</dbReference>
<evidence type="ECO:0000256" key="1">
    <source>
        <dbReference type="SAM" id="MobiDB-lite"/>
    </source>
</evidence>
<reference evidence="2 3" key="2">
    <citation type="journal article" date="2012" name="PLoS Genet.">
        <title>Viral evasion of a bacterial suicide system by RNA-based molecular mimicry enables infectious altruism.</title>
        <authorList>
            <person name="Blower T.R."/>
            <person name="Evans T.J."/>
            <person name="Przybilski R."/>
            <person name="Fineran P.C."/>
            <person name="Salmond G.P."/>
        </authorList>
    </citation>
    <scope>NUCLEOTIDE SEQUENCE [LARGE SCALE GENOMIC DNA]</scope>
</reference>
<dbReference type="Pfam" id="PF01391">
    <property type="entry name" value="Collagen"/>
    <property type="match status" value="1"/>
</dbReference>
<gene>
    <name evidence="2" type="ORF">phiTE_215</name>
</gene>
<evidence type="ECO:0000313" key="3">
    <source>
        <dbReference type="Proteomes" id="UP000010999"/>
    </source>
</evidence>
<dbReference type="KEGG" id="vg:14515410"/>
<feature type="region of interest" description="Disordered" evidence="1">
    <location>
        <begin position="559"/>
        <end position="584"/>
    </location>
</feature>
<feature type="region of interest" description="Disordered" evidence="1">
    <location>
        <begin position="882"/>
        <end position="909"/>
    </location>
</feature>
<feature type="compositionally biased region" description="Low complexity" evidence="1">
    <location>
        <begin position="253"/>
        <end position="271"/>
    </location>
</feature>
<name>K9L549_9CAUD</name>
<reference evidence="3" key="1">
    <citation type="submission" date="2011-11" db="EMBL/GenBank/DDBJ databases">
        <title>Escape from toxin-antitoxin mediated abortive infection can occur by recombination within a generalized transducing phage of Pectobacterium atrosepticum.</title>
        <authorList>
            <person name="Blower T.R."/>
            <person name="Evans T.J."/>
            <person name="Przybilski R."/>
            <person name="Fineran P.C."/>
            <person name="Salmond G.P.C."/>
        </authorList>
    </citation>
    <scope>NUCLEOTIDE SEQUENCE [LARGE SCALE GENOMIC DNA]</scope>
</reference>
<dbReference type="GO" id="GO:0005615">
    <property type="term" value="C:extracellular space"/>
    <property type="evidence" value="ECO:0007669"/>
    <property type="project" value="TreeGrafter"/>
</dbReference>
<dbReference type="PANTHER" id="PTHR24023">
    <property type="entry name" value="COLLAGEN ALPHA"/>
    <property type="match status" value="1"/>
</dbReference>
<keyword evidence="3" id="KW-1185">Reference proteome</keyword>
<dbReference type="RefSeq" id="YP_007392677.1">
    <property type="nucleotide sequence ID" value="NC_020201.1"/>
</dbReference>
<dbReference type="InterPro" id="IPR050149">
    <property type="entry name" value="Collagen_superfamily"/>
</dbReference>
<feature type="region of interest" description="Disordered" evidence="1">
    <location>
        <begin position="188"/>
        <end position="281"/>
    </location>
</feature>
<feature type="compositionally biased region" description="Basic and acidic residues" evidence="1">
    <location>
        <begin position="188"/>
        <end position="204"/>
    </location>
</feature>
<feature type="compositionally biased region" description="Low complexity" evidence="1">
    <location>
        <begin position="218"/>
        <end position="227"/>
    </location>
</feature>
<proteinExistence type="predicted"/>